<keyword evidence="4" id="KW-1185">Reference proteome</keyword>
<feature type="transmembrane region" description="Helical" evidence="2">
    <location>
        <begin position="74"/>
        <end position="97"/>
    </location>
</feature>
<organism evidence="3 4">
    <name type="scientific">Lysobacter yananisis</name>
    <dbReference type="NCBI Taxonomy" id="1003114"/>
    <lineage>
        <taxon>Bacteria</taxon>
        <taxon>Pseudomonadati</taxon>
        <taxon>Pseudomonadota</taxon>
        <taxon>Gammaproteobacteria</taxon>
        <taxon>Lysobacterales</taxon>
        <taxon>Lysobacteraceae</taxon>
        <taxon>Lysobacter</taxon>
    </lineage>
</organism>
<reference evidence="3 4" key="1">
    <citation type="submission" date="2023-08" db="EMBL/GenBank/DDBJ databases">
        <title>The whole genome sequence of Lysobacter yananisis.</title>
        <authorList>
            <person name="Sun H."/>
        </authorList>
    </citation>
    <scope>NUCLEOTIDE SEQUENCE [LARGE SCALE GENOMIC DNA]</scope>
    <source>
        <strain evidence="3 4">SNNU513</strain>
    </source>
</reference>
<evidence type="ECO:0000256" key="2">
    <source>
        <dbReference type="SAM" id="Phobius"/>
    </source>
</evidence>
<evidence type="ECO:0008006" key="5">
    <source>
        <dbReference type="Google" id="ProtNLM"/>
    </source>
</evidence>
<dbReference type="PRINTS" id="PR01228">
    <property type="entry name" value="EGGSHELL"/>
</dbReference>
<dbReference type="EMBL" id="CP133568">
    <property type="protein sequence ID" value="WMT05575.1"/>
    <property type="molecule type" value="Genomic_DNA"/>
</dbReference>
<feature type="region of interest" description="Disordered" evidence="1">
    <location>
        <begin position="320"/>
        <end position="375"/>
    </location>
</feature>
<dbReference type="RefSeq" id="WP_309153555.1">
    <property type="nucleotide sequence ID" value="NZ_CP133568.1"/>
</dbReference>
<protein>
    <recommendedName>
        <fullName evidence="5">Collagen-like protein</fullName>
    </recommendedName>
</protein>
<sequence>MELQPRRDARIRTPSCLLCRNRFPLAHPAISWVGAAKKFRPFSSRRCKPERLSPRIARMRRIAPTSPRSRRRRIASACACAALALGLGGCGAVRTIVGINTVHLEQARVDSMQIDLASGAATVCPRERVQMHVVVGAQLPSQPAPLLYETWRGSNGTRRNGMLDFRNFAFNSEQGRFDELGWFAPNPDVLATVDSGFAIGANLIHPSAQFARTAHYPPSYDCIAAVGAPGGGGAQGRDGGYGDSGHDGHDGGHGGRGGYGRNGGDGEPGGGGYDGPHLRAYATYIATGRYPKLLAVRVEGDLQDLVLAPAMRAFTVIASGGRGGAGGDGGSGGAGGDGGRGSDDKDRPGHGGDGGDGGDGGYGAPGGHGGDGGEIELIYDRRFPELAELLRFDVSGGGGGSGGSAGSGGSGGDGGRGGLGKGRDGHSGDYGSSGPVGPSGRPGLARMRAGDVSAQFRGLPGVKPL</sequence>
<evidence type="ECO:0000313" key="3">
    <source>
        <dbReference type="EMBL" id="WMT05575.1"/>
    </source>
</evidence>
<keyword evidence="2" id="KW-1133">Transmembrane helix</keyword>
<keyword evidence="2" id="KW-0812">Transmembrane</keyword>
<accession>A0ABY9PHK5</accession>
<feature type="compositionally biased region" description="Basic and acidic residues" evidence="1">
    <location>
        <begin position="244"/>
        <end position="253"/>
    </location>
</feature>
<evidence type="ECO:0000256" key="1">
    <source>
        <dbReference type="SAM" id="MobiDB-lite"/>
    </source>
</evidence>
<evidence type="ECO:0000313" key="4">
    <source>
        <dbReference type="Proteomes" id="UP001229313"/>
    </source>
</evidence>
<feature type="compositionally biased region" description="Gly residues" evidence="1">
    <location>
        <begin position="254"/>
        <end position="272"/>
    </location>
</feature>
<feature type="compositionally biased region" description="Gly residues" evidence="1">
    <location>
        <begin position="233"/>
        <end position="243"/>
    </location>
</feature>
<feature type="compositionally biased region" description="Gly residues" evidence="1">
    <location>
        <begin position="320"/>
        <end position="339"/>
    </location>
</feature>
<feature type="compositionally biased region" description="Low complexity" evidence="1">
    <location>
        <begin position="429"/>
        <end position="443"/>
    </location>
</feature>
<name>A0ABY9PHK5_9GAMM</name>
<feature type="region of interest" description="Disordered" evidence="1">
    <location>
        <begin position="398"/>
        <end position="465"/>
    </location>
</feature>
<feature type="region of interest" description="Disordered" evidence="1">
    <location>
        <begin position="233"/>
        <end position="272"/>
    </location>
</feature>
<feature type="compositionally biased region" description="Gly residues" evidence="1">
    <location>
        <begin position="351"/>
        <end position="372"/>
    </location>
</feature>
<keyword evidence="2" id="KW-0472">Membrane</keyword>
<feature type="compositionally biased region" description="Basic and acidic residues" evidence="1">
    <location>
        <begin position="340"/>
        <end position="350"/>
    </location>
</feature>
<feature type="compositionally biased region" description="Gly residues" evidence="1">
    <location>
        <begin position="398"/>
        <end position="420"/>
    </location>
</feature>
<proteinExistence type="predicted"/>
<dbReference type="Proteomes" id="UP001229313">
    <property type="component" value="Chromosome"/>
</dbReference>
<gene>
    <name evidence="3" type="ORF">RDV84_12240</name>
</gene>